<dbReference type="AlphaFoldDB" id="A0A0F9JZX6"/>
<protein>
    <recommendedName>
        <fullName evidence="7">Bacterial repeat domain-containing protein</fullName>
    </recommendedName>
</protein>
<dbReference type="InterPro" id="IPR018247">
    <property type="entry name" value="EF_Hand_1_Ca_BS"/>
</dbReference>
<sequence>WVGDVADVTGLRIANTTILIGASAATITATYGPGVTLTRLNADFPAGAYSVEGPEGALVGFNTGAPPAPTALLYWCQWVGDTATVFDIYAQSTKALLPATDITVTATYDWPYVLTVSDGTGTGTYCEGRPVKISANDPPTGYLFKEWIGDASHIATVKNVYSSGTSVTMPDSNIQVTATYDVEKFLTVISGQADALPEIGEPSKYVLGSDAVICADIPPQGMVFNQWTGDTATVADVNARTTTITMNGDYTVTATYVTDGIDDADMVYKTVLKDAGFDNHGTGYPTFVDFRPMPTGSSTSMALAWGTPGGWEPFDANDPADGEVHLKPIVEFDISDVSVVDSVKLWVYAFEGELEGADSNVVVYRGLDQFEETAITWFDKATGVQWTTPGGDYDTGTSASGSIPGRGWQVIDVTNLYNAAVAASQNYLSLVITRASVTGKMINLTTKERDAGLNAAELWIDTVAVTEWDLTVVSGSTSGTYSDTEVVAITADAAPSGEAFDAWLGDVTDVANTASASTTITMNADATITATYAPVQLYWDGDLNTDLAVGIIDLNMVLIDWGKTGGFSDPRSDADGSGTVGIIDLNTVLIDWGKTGYQP</sequence>
<dbReference type="GO" id="GO:0005576">
    <property type="term" value="C:extracellular region"/>
    <property type="evidence" value="ECO:0007669"/>
    <property type="project" value="UniProtKB-SubCell"/>
</dbReference>
<comment type="subcellular location">
    <subcellularLocation>
        <location evidence="1">Secreted</location>
    </subcellularLocation>
</comment>
<evidence type="ECO:0000259" key="5">
    <source>
        <dbReference type="Pfam" id="PF24517"/>
    </source>
</evidence>
<feature type="non-terminal residue" evidence="6">
    <location>
        <position position="1"/>
    </location>
</feature>
<dbReference type="InterPro" id="IPR055372">
    <property type="entry name" value="CBM96"/>
</dbReference>
<feature type="domain" description="Carbohydrate-binding module family 96" evidence="5">
    <location>
        <begin position="330"/>
        <end position="461"/>
    </location>
</feature>
<comment type="caution">
    <text evidence="6">The sequence shown here is derived from an EMBL/GenBank/DDBJ whole genome shotgun (WGS) entry which is preliminary data.</text>
</comment>
<organism evidence="6">
    <name type="scientific">marine sediment metagenome</name>
    <dbReference type="NCBI Taxonomy" id="412755"/>
    <lineage>
        <taxon>unclassified sequences</taxon>
        <taxon>metagenomes</taxon>
        <taxon>ecological metagenomes</taxon>
    </lineage>
</organism>
<evidence type="ECO:0000313" key="6">
    <source>
        <dbReference type="EMBL" id="KKM15458.1"/>
    </source>
</evidence>
<evidence type="ECO:0000256" key="1">
    <source>
        <dbReference type="ARBA" id="ARBA00004613"/>
    </source>
</evidence>
<dbReference type="NCBIfam" id="NF033679">
    <property type="entry name" value="DNRLRE_dom"/>
    <property type="match status" value="1"/>
</dbReference>
<accession>A0A0F9JZX6</accession>
<feature type="domain" description="Bacterial repeat" evidence="4">
    <location>
        <begin position="202"/>
        <end position="257"/>
    </location>
</feature>
<keyword evidence="3" id="KW-0732">Signal</keyword>
<dbReference type="InterPro" id="IPR044060">
    <property type="entry name" value="Bacterial_rp_domain"/>
</dbReference>
<feature type="domain" description="Bacterial repeat" evidence="4">
    <location>
        <begin position="472"/>
        <end position="535"/>
    </location>
</feature>
<dbReference type="EMBL" id="LAZR01014904">
    <property type="protein sequence ID" value="KKM15458.1"/>
    <property type="molecule type" value="Genomic_DNA"/>
</dbReference>
<evidence type="ECO:0008006" key="7">
    <source>
        <dbReference type="Google" id="ProtNLM"/>
    </source>
</evidence>
<feature type="domain" description="Bacterial repeat" evidence="4">
    <location>
        <begin position="118"/>
        <end position="181"/>
    </location>
</feature>
<reference evidence="6" key="1">
    <citation type="journal article" date="2015" name="Nature">
        <title>Complex archaea that bridge the gap between prokaryotes and eukaryotes.</title>
        <authorList>
            <person name="Spang A."/>
            <person name="Saw J.H."/>
            <person name="Jorgensen S.L."/>
            <person name="Zaremba-Niedzwiedzka K."/>
            <person name="Martijn J."/>
            <person name="Lind A.E."/>
            <person name="van Eijk R."/>
            <person name="Schleper C."/>
            <person name="Guy L."/>
            <person name="Ettema T.J."/>
        </authorList>
    </citation>
    <scope>NUCLEOTIDE SEQUENCE</scope>
</reference>
<evidence type="ECO:0000259" key="4">
    <source>
        <dbReference type="Pfam" id="PF18998"/>
    </source>
</evidence>
<evidence type="ECO:0000256" key="3">
    <source>
        <dbReference type="ARBA" id="ARBA00022729"/>
    </source>
</evidence>
<keyword evidence="2" id="KW-0964">Secreted</keyword>
<proteinExistence type="predicted"/>
<dbReference type="Pfam" id="PF18998">
    <property type="entry name" value="Flg_new_2"/>
    <property type="match status" value="3"/>
</dbReference>
<gene>
    <name evidence="6" type="ORF">LCGC14_1695890</name>
</gene>
<name>A0A0F9JZX6_9ZZZZ</name>
<dbReference type="Pfam" id="PF24517">
    <property type="entry name" value="CBM96"/>
    <property type="match status" value="1"/>
</dbReference>
<dbReference type="PROSITE" id="PS00018">
    <property type="entry name" value="EF_HAND_1"/>
    <property type="match status" value="1"/>
</dbReference>
<evidence type="ECO:0000256" key="2">
    <source>
        <dbReference type="ARBA" id="ARBA00022525"/>
    </source>
</evidence>